<dbReference type="Gene3D" id="3.40.50.2000">
    <property type="entry name" value="Glycogen Phosphorylase B"/>
    <property type="match status" value="2"/>
</dbReference>
<feature type="domain" description="Erythromycin biosynthesis protein CIII-like C-terminal" evidence="2">
    <location>
        <begin position="300"/>
        <end position="403"/>
    </location>
</feature>
<evidence type="ECO:0000313" key="4">
    <source>
        <dbReference type="Proteomes" id="UP001055057"/>
    </source>
</evidence>
<dbReference type="EMBL" id="BPRB01000011">
    <property type="protein sequence ID" value="GJE58163.1"/>
    <property type="molecule type" value="Genomic_DNA"/>
</dbReference>
<dbReference type="InterPro" id="IPR050426">
    <property type="entry name" value="Glycosyltransferase_28"/>
</dbReference>
<evidence type="ECO:0000259" key="2">
    <source>
        <dbReference type="Pfam" id="PF06722"/>
    </source>
</evidence>
<dbReference type="InterPro" id="IPR004276">
    <property type="entry name" value="GlycoTrans_28_N"/>
</dbReference>
<organism evidence="3 4">
    <name type="scientific">Methylobacterium trifolii</name>
    <dbReference type="NCBI Taxonomy" id="1003092"/>
    <lineage>
        <taxon>Bacteria</taxon>
        <taxon>Pseudomonadati</taxon>
        <taxon>Pseudomonadota</taxon>
        <taxon>Alphaproteobacteria</taxon>
        <taxon>Hyphomicrobiales</taxon>
        <taxon>Methylobacteriaceae</taxon>
        <taxon>Methylobacterium</taxon>
    </lineage>
</organism>
<evidence type="ECO:0000259" key="1">
    <source>
        <dbReference type="Pfam" id="PF03033"/>
    </source>
</evidence>
<accession>A0ABQ4TVZ0</accession>
<evidence type="ECO:0000313" key="3">
    <source>
        <dbReference type="EMBL" id="GJE58163.1"/>
    </source>
</evidence>
<dbReference type="SUPFAM" id="SSF53756">
    <property type="entry name" value="UDP-Glycosyltransferase/glycogen phosphorylase"/>
    <property type="match status" value="1"/>
</dbReference>
<feature type="domain" description="Glycosyltransferase family 28 N-terminal" evidence="1">
    <location>
        <begin position="4"/>
        <end position="138"/>
    </location>
</feature>
<dbReference type="Pfam" id="PF03033">
    <property type="entry name" value="Glyco_transf_28"/>
    <property type="match status" value="1"/>
</dbReference>
<comment type="caution">
    <text evidence="3">The sequence shown here is derived from an EMBL/GenBank/DDBJ whole genome shotgun (WGS) entry which is preliminary data.</text>
</comment>
<dbReference type="InterPro" id="IPR002213">
    <property type="entry name" value="UDP_glucos_trans"/>
</dbReference>
<protein>
    <submittedName>
        <fullName evidence="3">O-mycaminosyltylonolide 6-deoxyallosyltransferase</fullName>
    </submittedName>
</protein>
<name>A0ABQ4TVZ0_9HYPH</name>
<sequence>MRISIVAFGSHGDVLPFVALAHTLVRRGHRVGLAVPPSFEGIGRRAGLDVHALGKPEDYEAVNADARLWNAKAGARILFGLAVRLARPAYDRTAAEAGAARTSGEPFVTVASTLSFGPRIAQERLGVRVVTTHLSPFLMRSRFAPPILPGLDLPAWLPARAVHAIQRNVDRFVVDPARLPPLNAVRAEFGLRPIARLTDWLPSPDGLLLMVPPWFAPPQVDWPAQTVQANFPRADRFGDEPELSGGLRAFLDGGPPPIAVTCGSSMRHGLPFFTAMAEACVRIGRRALLVSARPEQVPPILPPGVLHVPYAPFGQLLPLCAGLVHHGGIGTTAEALAAGIPQFVVPNAFDQFDNAARLVRLGVGRRLDRAYVTAERAAATLDALLNDPAIAAACALARARMEAEDGIAAACDAIEAAALRP</sequence>
<reference evidence="3" key="1">
    <citation type="journal article" date="2021" name="Front. Microbiol.">
        <title>Comprehensive Comparative Genomics and Phenotyping of Methylobacterium Species.</title>
        <authorList>
            <person name="Alessa O."/>
            <person name="Ogura Y."/>
            <person name="Fujitani Y."/>
            <person name="Takami H."/>
            <person name="Hayashi T."/>
            <person name="Sahin N."/>
            <person name="Tani A."/>
        </authorList>
    </citation>
    <scope>NUCLEOTIDE SEQUENCE</scope>
    <source>
        <strain evidence="3">DSM 23632</strain>
    </source>
</reference>
<dbReference type="PANTHER" id="PTHR48050">
    <property type="entry name" value="STEROL 3-BETA-GLUCOSYLTRANSFERASE"/>
    <property type="match status" value="1"/>
</dbReference>
<dbReference type="Pfam" id="PF06722">
    <property type="entry name" value="EryCIII-like_C"/>
    <property type="match status" value="1"/>
</dbReference>
<reference evidence="3" key="2">
    <citation type="submission" date="2021-08" db="EMBL/GenBank/DDBJ databases">
        <authorList>
            <person name="Tani A."/>
            <person name="Ola A."/>
            <person name="Ogura Y."/>
            <person name="Katsura K."/>
            <person name="Hayashi T."/>
        </authorList>
    </citation>
    <scope>NUCLEOTIDE SEQUENCE</scope>
    <source>
        <strain evidence="3">DSM 23632</strain>
    </source>
</reference>
<gene>
    <name evidence="3" type="primary">tylN_1</name>
    <name evidence="3" type="ORF">MPOCJGCO_0241</name>
</gene>
<dbReference type="Proteomes" id="UP001055057">
    <property type="component" value="Unassembled WGS sequence"/>
</dbReference>
<proteinExistence type="predicted"/>
<dbReference type="PANTHER" id="PTHR48050:SF13">
    <property type="entry name" value="STEROL 3-BETA-GLUCOSYLTRANSFERASE UGT80A2"/>
    <property type="match status" value="1"/>
</dbReference>
<dbReference type="RefSeq" id="WP_238180797.1">
    <property type="nucleotide sequence ID" value="NZ_BPRB01000011.1"/>
</dbReference>
<dbReference type="InterPro" id="IPR010610">
    <property type="entry name" value="EryCIII-like_C"/>
</dbReference>
<dbReference type="CDD" id="cd03784">
    <property type="entry name" value="GT1_Gtf-like"/>
    <property type="match status" value="1"/>
</dbReference>
<keyword evidence="4" id="KW-1185">Reference proteome</keyword>